<evidence type="ECO:0000313" key="3">
    <source>
        <dbReference type="EMBL" id="MFC3711037.1"/>
    </source>
</evidence>
<proteinExistence type="predicted"/>
<dbReference type="Proteomes" id="UP001595615">
    <property type="component" value="Unassembled WGS sequence"/>
</dbReference>
<keyword evidence="1" id="KW-0812">Transmembrane</keyword>
<dbReference type="EMBL" id="JBHRXV010000001">
    <property type="protein sequence ID" value="MFC3711037.1"/>
    <property type="molecule type" value="Genomic_DNA"/>
</dbReference>
<keyword evidence="1" id="KW-1133">Transmembrane helix</keyword>
<dbReference type="RefSeq" id="WP_380855182.1">
    <property type="nucleotide sequence ID" value="NZ_JBHRXV010000001.1"/>
</dbReference>
<comment type="caution">
    <text evidence="3">The sequence shown here is derived from an EMBL/GenBank/DDBJ whole genome shotgun (WGS) entry which is preliminary data.</text>
</comment>
<dbReference type="InterPro" id="IPR007621">
    <property type="entry name" value="TPM_dom"/>
</dbReference>
<protein>
    <submittedName>
        <fullName evidence="3">TPM domain-containing protein</fullName>
    </submittedName>
</protein>
<keyword evidence="4" id="KW-1185">Reference proteome</keyword>
<gene>
    <name evidence="3" type="ORF">ACFOMD_00550</name>
</gene>
<keyword evidence="1" id="KW-0472">Membrane</keyword>
<evidence type="ECO:0000259" key="2">
    <source>
        <dbReference type="Pfam" id="PF04536"/>
    </source>
</evidence>
<dbReference type="Gene3D" id="3.10.310.50">
    <property type="match status" value="1"/>
</dbReference>
<accession>A0ABV7X705</accession>
<feature type="domain" description="TPM" evidence="2">
    <location>
        <begin position="18"/>
        <end position="141"/>
    </location>
</feature>
<feature type="transmembrane region" description="Helical" evidence="1">
    <location>
        <begin position="172"/>
        <end position="193"/>
    </location>
</feature>
<organism evidence="3 4">
    <name type="scientific">Sphingoaurantiacus capsulatus</name>
    <dbReference type="NCBI Taxonomy" id="1771310"/>
    <lineage>
        <taxon>Bacteria</taxon>
        <taxon>Pseudomonadati</taxon>
        <taxon>Pseudomonadota</taxon>
        <taxon>Alphaproteobacteria</taxon>
        <taxon>Sphingomonadales</taxon>
        <taxon>Sphingosinicellaceae</taxon>
        <taxon>Sphingoaurantiacus</taxon>
    </lineage>
</organism>
<sequence>MATPALAAPEFPKLTGRVVDSANILPPDVEAALDAKLAALETSTTRQLVVATVPDLDGLDIADYGYQLGRTWGIGQKEEDNGALLIVAPTERRVRIEVGYGLEPILTDAMSSVIIQRNIIPRFREGDMPGGVVAGADAIIEQLQLPPEEAQANVAAAEAAASRRTSNGSGHFNFSSIIWILFILFWMVPAFFGRRGRRYRRGRGSGVAEAVLWGVASAAMNSRSSRGGGWGGGGGGFGGGGGSFGGGGASGSW</sequence>
<evidence type="ECO:0000313" key="4">
    <source>
        <dbReference type="Proteomes" id="UP001595615"/>
    </source>
</evidence>
<reference evidence="4" key="1">
    <citation type="journal article" date="2019" name="Int. J. Syst. Evol. Microbiol.">
        <title>The Global Catalogue of Microorganisms (GCM) 10K type strain sequencing project: providing services to taxonomists for standard genome sequencing and annotation.</title>
        <authorList>
            <consortium name="The Broad Institute Genomics Platform"/>
            <consortium name="The Broad Institute Genome Sequencing Center for Infectious Disease"/>
            <person name="Wu L."/>
            <person name="Ma J."/>
        </authorList>
    </citation>
    <scope>NUCLEOTIDE SEQUENCE [LARGE SCALE GENOMIC DNA]</scope>
    <source>
        <strain evidence="4">KCTC 42644</strain>
    </source>
</reference>
<name>A0ABV7X705_9SPHN</name>
<evidence type="ECO:0000256" key="1">
    <source>
        <dbReference type="SAM" id="Phobius"/>
    </source>
</evidence>
<dbReference type="PANTHER" id="PTHR30373">
    <property type="entry name" value="UPF0603 PROTEIN YGCG"/>
    <property type="match status" value="1"/>
</dbReference>
<dbReference type="PANTHER" id="PTHR30373:SF2">
    <property type="entry name" value="UPF0603 PROTEIN YGCG"/>
    <property type="match status" value="1"/>
</dbReference>
<dbReference type="Pfam" id="PF04536">
    <property type="entry name" value="TPM_phosphatase"/>
    <property type="match status" value="1"/>
</dbReference>